<dbReference type="SUPFAM" id="SSF81301">
    <property type="entry name" value="Nucleotidyltransferase"/>
    <property type="match status" value="1"/>
</dbReference>
<dbReference type="PANTHER" id="PTHR43852:SF3">
    <property type="entry name" value="NUCLEOTIDYLTRANSFERASE"/>
    <property type="match status" value="1"/>
</dbReference>
<keyword evidence="3" id="KW-1185">Reference proteome</keyword>
<reference evidence="3" key="1">
    <citation type="submission" date="2016-10" db="EMBL/GenBank/DDBJ databases">
        <authorList>
            <person name="Varghese N."/>
            <person name="Submissions S."/>
        </authorList>
    </citation>
    <scope>NUCLEOTIDE SEQUENCE [LARGE SCALE GENOMIC DNA]</scope>
    <source>
        <strain evidence="3">DSM 21368</strain>
    </source>
</reference>
<dbReference type="Pfam" id="PF18765">
    <property type="entry name" value="Polbeta"/>
    <property type="match status" value="1"/>
</dbReference>
<dbReference type="EMBL" id="FNTX01000001">
    <property type="protein sequence ID" value="SED54046.1"/>
    <property type="molecule type" value="Genomic_DNA"/>
</dbReference>
<name>A0A1H5BI52_9MICO</name>
<gene>
    <name evidence="2" type="ORF">SAMN04488554_0109</name>
</gene>
<protein>
    <recommendedName>
        <fullName evidence="1">Polymerase beta nucleotidyltransferase domain-containing protein</fullName>
    </recommendedName>
</protein>
<dbReference type="OrthoDB" id="9814591at2"/>
<accession>A0A1H5BI52</accession>
<dbReference type="RefSeq" id="WP_089771214.1">
    <property type="nucleotide sequence ID" value="NZ_FNTX01000001.1"/>
</dbReference>
<sequence length="142" mass="15526">MGTGLVERLGGAAQEAFADSPVVFCYLIGSVARSIRSGDDPARGNDIDLAVHCGQAPYDLLDLLGRIGTVQHVADREVDLVVLDDAPLRLVARALRDRIVLYSDDEPARVRYEDLYGRMALDHALVAEPLDRELLAARARML</sequence>
<dbReference type="InterPro" id="IPR041633">
    <property type="entry name" value="Polbeta"/>
</dbReference>
<evidence type="ECO:0000313" key="2">
    <source>
        <dbReference type="EMBL" id="SED54046.1"/>
    </source>
</evidence>
<dbReference type="Proteomes" id="UP000199220">
    <property type="component" value="Unassembled WGS sequence"/>
</dbReference>
<dbReference type="Gene3D" id="3.30.460.10">
    <property type="entry name" value="Beta Polymerase, domain 2"/>
    <property type="match status" value="1"/>
</dbReference>
<proteinExistence type="predicted"/>
<organism evidence="2 3">
    <name type="scientific">Ruania alba</name>
    <dbReference type="NCBI Taxonomy" id="648782"/>
    <lineage>
        <taxon>Bacteria</taxon>
        <taxon>Bacillati</taxon>
        <taxon>Actinomycetota</taxon>
        <taxon>Actinomycetes</taxon>
        <taxon>Micrococcales</taxon>
        <taxon>Ruaniaceae</taxon>
        <taxon>Ruania</taxon>
    </lineage>
</organism>
<dbReference type="InterPro" id="IPR043519">
    <property type="entry name" value="NT_sf"/>
</dbReference>
<dbReference type="PANTHER" id="PTHR43852">
    <property type="entry name" value="NUCLEOTIDYLTRANSFERASE"/>
    <property type="match status" value="1"/>
</dbReference>
<dbReference type="InterPro" id="IPR052930">
    <property type="entry name" value="TA_antitoxin_MntA"/>
</dbReference>
<feature type="domain" description="Polymerase beta nucleotidyltransferase" evidence="1">
    <location>
        <begin position="21"/>
        <end position="106"/>
    </location>
</feature>
<dbReference type="AlphaFoldDB" id="A0A1H5BI52"/>
<evidence type="ECO:0000313" key="3">
    <source>
        <dbReference type="Proteomes" id="UP000199220"/>
    </source>
</evidence>
<evidence type="ECO:0000259" key="1">
    <source>
        <dbReference type="Pfam" id="PF18765"/>
    </source>
</evidence>
<dbReference type="STRING" id="648782.SAMN04488554_0109"/>